<dbReference type="STRING" id="180332.GCA_000797495_00921"/>
<feature type="transmembrane region" description="Helical" evidence="1">
    <location>
        <begin position="201"/>
        <end position="233"/>
    </location>
</feature>
<dbReference type="EMBL" id="QGQD01000061">
    <property type="protein sequence ID" value="TLC99901.1"/>
    <property type="molecule type" value="Genomic_DNA"/>
</dbReference>
<reference evidence="2 3" key="1">
    <citation type="journal article" date="2019" name="Anaerobe">
        <title>Detection of Robinsoniella peoriensis in multiple bone samples of a trauma patient.</title>
        <authorList>
            <person name="Schrottner P."/>
            <person name="Hartwich K."/>
            <person name="Bunk B."/>
            <person name="Schober I."/>
            <person name="Helbig S."/>
            <person name="Rudolph W.W."/>
            <person name="Gunzer F."/>
        </authorList>
    </citation>
    <scope>NUCLEOTIDE SEQUENCE [LARGE SCALE GENOMIC DNA]</scope>
    <source>
        <strain evidence="2 3">DSM 106044</strain>
    </source>
</reference>
<feature type="transmembrane region" description="Helical" evidence="1">
    <location>
        <begin position="340"/>
        <end position="361"/>
    </location>
</feature>
<gene>
    <name evidence="2" type="ORF">DSM106044_03203</name>
</gene>
<feature type="transmembrane region" description="Helical" evidence="1">
    <location>
        <begin position="393"/>
        <end position="411"/>
    </location>
</feature>
<keyword evidence="1" id="KW-1133">Transmembrane helix</keyword>
<name>A0A4U8Q4Z6_9FIRM</name>
<dbReference type="PANTHER" id="PTHR38454">
    <property type="entry name" value="INTEGRAL MEMBRANE PROTEIN-RELATED"/>
    <property type="match status" value="1"/>
</dbReference>
<feature type="transmembrane region" description="Helical" evidence="1">
    <location>
        <begin position="150"/>
        <end position="169"/>
    </location>
</feature>
<sequence>MLSSMKKNDTKSKDDFGIPYYALYSILFLMIGGICFFCLFSQNKSLVSNGDALNQHFSALGYYGKYLRGILRTFFETGNLSIPLWDSKLGFGADVITTLNYYVIGDPLTLLSALVPASKTEYLYGFLIILRLYLSGLGFLLYCRVMKKDRLSSICGAFVYTFSAYALYASTTHPFFANSMIYLPFLLIGIEKIFQNKTPYLFIIMVFISALSNFYFFYVLSILIFIYAVVRFFDYYKERRGHHFLLCLGRFSGYYFSGVLLSGILLLPGILAALSTRRFNMDNAVPLFYQYSYYKKLLFGIFTGQGAGNWTFIGCSIITFPALVILFMQRKKYRNLKVCFLILTGFLLIPYIGHIFNVFSYSINRWSYAYCFMMAFILVCMIPEFLHITKKKFILLTCITVCYLILCNTIGRNTGDSFLKFGTLLVLTVLALPLISFLYKNQSIRPRLREPITYLSILILITAGIACYGFDQFYSKHPDESRFHNRDAAYSVIVNEPLSTLNQLNDPDFFRYELMGQASNISRTNSALLNGLNGMDFYYSIADENVSKFLFEVSGSFRSTNCYRGLDNRIILDSLANVKYQVTDNTTKENPFYGYALLQTPQAGTSACQIYQNQNMLPFGYTYDSYLPRADYESLSPTQKQAAMLQAAVLDSDTGNLKKAEVQYTDLKVPYKIKSSKNVTYENGSFYVKKPSASVTFVFNGIPDSENYLIFQNLQYKGETQSKSKSTETSAEITAAANDITKSLTVLTPEYRWYEGRNNYLLNFAYSSSPLKEITITFQRKGSYTFDDIIVNCQPMDHYISQINLLKQDYLKNTVFSPNRIKGSIHLDSSRLLCMTIPYSKGWSAYVNGNKTELYRVNTIYSGILLNAGEHKVELKYFTPGLGAGIFCSLLGIISFIVIIRYRIFQNRRS</sequence>
<feature type="transmembrane region" description="Helical" evidence="1">
    <location>
        <begin position="417"/>
        <end position="439"/>
    </location>
</feature>
<keyword evidence="1" id="KW-0472">Membrane</keyword>
<dbReference type="InterPro" id="IPR018580">
    <property type="entry name" value="Uncharacterised_YfhO"/>
</dbReference>
<organism evidence="2 3">
    <name type="scientific">Robinsoniella peoriensis</name>
    <dbReference type="NCBI Taxonomy" id="180332"/>
    <lineage>
        <taxon>Bacteria</taxon>
        <taxon>Bacillati</taxon>
        <taxon>Bacillota</taxon>
        <taxon>Clostridia</taxon>
        <taxon>Lachnospirales</taxon>
        <taxon>Lachnospiraceae</taxon>
        <taxon>Robinsoniella</taxon>
    </lineage>
</organism>
<accession>A0A4U8Q4Z6</accession>
<comment type="caution">
    <text evidence="2">The sequence shown here is derived from an EMBL/GenBank/DDBJ whole genome shotgun (WGS) entry which is preliminary data.</text>
</comment>
<feature type="transmembrane region" description="Helical" evidence="1">
    <location>
        <begin position="21"/>
        <end position="42"/>
    </location>
</feature>
<feature type="transmembrane region" description="Helical" evidence="1">
    <location>
        <begin position="367"/>
        <end position="386"/>
    </location>
</feature>
<feature type="transmembrane region" description="Helical" evidence="1">
    <location>
        <begin position="877"/>
        <end position="900"/>
    </location>
</feature>
<evidence type="ECO:0000256" key="1">
    <source>
        <dbReference type="SAM" id="Phobius"/>
    </source>
</evidence>
<dbReference type="PANTHER" id="PTHR38454:SF1">
    <property type="entry name" value="INTEGRAL MEMBRANE PROTEIN"/>
    <property type="match status" value="1"/>
</dbReference>
<proteinExistence type="predicted"/>
<dbReference type="Pfam" id="PF09586">
    <property type="entry name" value="YfhO"/>
    <property type="match status" value="1"/>
</dbReference>
<dbReference type="AlphaFoldDB" id="A0A4U8Q4Z6"/>
<keyword evidence="1" id="KW-0812">Transmembrane</keyword>
<evidence type="ECO:0000313" key="3">
    <source>
        <dbReference type="Proteomes" id="UP000306509"/>
    </source>
</evidence>
<feature type="transmembrane region" description="Helical" evidence="1">
    <location>
        <begin position="253"/>
        <end position="274"/>
    </location>
</feature>
<feature type="transmembrane region" description="Helical" evidence="1">
    <location>
        <begin position="122"/>
        <end position="143"/>
    </location>
</feature>
<feature type="transmembrane region" description="Helical" evidence="1">
    <location>
        <begin position="310"/>
        <end position="328"/>
    </location>
</feature>
<evidence type="ECO:0000313" key="2">
    <source>
        <dbReference type="EMBL" id="TLC99901.1"/>
    </source>
</evidence>
<dbReference type="Proteomes" id="UP000306509">
    <property type="component" value="Unassembled WGS sequence"/>
</dbReference>
<feature type="transmembrane region" description="Helical" evidence="1">
    <location>
        <begin position="451"/>
        <end position="471"/>
    </location>
</feature>
<keyword evidence="3" id="KW-1185">Reference proteome</keyword>
<protein>
    <submittedName>
        <fullName evidence="2">Putative membrane protein</fullName>
    </submittedName>
</protein>